<dbReference type="PANTHER" id="PTHR44329:SF214">
    <property type="entry name" value="PROTEIN KINASE DOMAIN-CONTAINING PROTEIN"/>
    <property type="match status" value="1"/>
</dbReference>
<dbReference type="Gene3D" id="1.10.510.10">
    <property type="entry name" value="Transferase(Phosphotransferase) domain 1"/>
    <property type="match status" value="1"/>
</dbReference>
<dbReference type="SUPFAM" id="SSF56112">
    <property type="entry name" value="Protein kinase-like (PK-like)"/>
    <property type="match status" value="1"/>
</dbReference>
<dbReference type="EMBL" id="QXFY01000336">
    <property type="protein sequence ID" value="KAE9347492.1"/>
    <property type="molecule type" value="Genomic_DNA"/>
</dbReference>
<dbReference type="PANTHER" id="PTHR44329">
    <property type="entry name" value="SERINE/THREONINE-PROTEIN KINASE TNNI3K-RELATED"/>
    <property type="match status" value="1"/>
</dbReference>
<sequence>MIRCSSANVEHFKLVLIKNEVWACEYTGQKVAAKRLLQVKVPKAEDVHEFALEIELNAHLQHPNIGAFIGVAWSSLNNLTMVIEFFPLGDLQSYLRRNADLLSWAKDKIHMAVGVARALEYLLRTRPEHPLSW</sequence>
<evidence type="ECO:0000313" key="2">
    <source>
        <dbReference type="EMBL" id="KAE9347492.1"/>
    </source>
</evidence>
<dbReference type="InterPro" id="IPR000719">
    <property type="entry name" value="Prot_kinase_dom"/>
</dbReference>
<dbReference type="InterPro" id="IPR011009">
    <property type="entry name" value="Kinase-like_dom_sf"/>
</dbReference>
<comment type="caution">
    <text evidence="2">The sequence shown here is derived from an EMBL/GenBank/DDBJ whole genome shotgun (WGS) entry which is preliminary data.</text>
</comment>
<proteinExistence type="predicted"/>
<dbReference type="AlphaFoldDB" id="A0A6G0S2H7"/>
<dbReference type="InterPro" id="IPR051681">
    <property type="entry name" value="Ser/Thr_Kinases-Pseudokinases"/>
</dbReference>
<dbReference type="Pfam" id="PF07714">
    <property type="entry name" value="PK_Tyr_Ser-Thr"/>
    <property type="match status" value="1"/>
</dbReference>
<dbReference type="GO" id="GO:0004674">
    <property type="term" value="F:protein serine/threonine kinase activity"/>
    <property type="evidence" value="ECO:0007669"/>
    <property type="project" value="TreeGrafter"/>
</dbReference>
<reference evidence="2 3" key="1">
    <citation type="submission" date="2018-09" db="EMBL/GenBank/DDBJ databases">
        <title>Genomic investigation of the strawberry pathogen Phytophthora fragariae indicates pathogenicity is determined by transcriptional variation in three key races.</title>
        <authorList>
            <person name="Adams T.M."/>
            <person name="Armitage A.D."/>
            <person name="Sobczyk M.K."/>
            <person name="Bates H.J."/>
            <person name="Dunwell J.M."/>
            <person name="Nellist C.F."/>
            <person name="Harrison R.J."/>
        </authorList>
    </citation>
    <scope>NUCLEOTIDE SEQUENCE [LARGE SCALE GENOMIC DNA]</scope>
    <source>
        <strain evidence="2 3">NOV-77</strain>
    </source>
</reference>
<evidence type="ECO:0000313" key="3">
    <source>
        <dbReference type="Proteomes" id="UP000486351"/>
    </source>
</evidence>
<accession>A0A6G0S2H7</accession>
<dbReference type="GO" id="GO:0005524">
    <property type="term" value="F:ATP binding"/>
    <property type="evidence" value="ECO:0007669"/>
    <property type="project" value="InterPro"/>
</dbReference>
<gene>
    <name evidence="2" type="ORF">PF008_g7787</name>
</gene>
<dbReference type="PROSITE" id="PS50011">
    <property type="entry name" value="PROTEIN_KINASE_DOM"/>
    <property type="match status" value="1"/>
</dbReference>
<evidence type="ECO:0000259" key="1">
    <source>
        <dbReference type="PROSITE" id="PS50011"/>
    </source>
</evidence>
<dbReference type="Proteomes" id="UP000486351">
    <property type="component" value="Unassembled WGS sequence"/>
</dbReference>
<protein>
    <recommendedName>
        <fullName evidence="1">Protein kinase domain-containing protein</fullName>
    </recommendedName>
</protein>
<name>A0A6G0S2H7_9STRA</name>
<dbReference type="InterPro" id="IPR001245">
    <property type="entry name" value="Ser-Thr/Tyr_kinase_cat_dom"/>
</dbReference>
<organism evidence="2 3">
    <name type="scientific">Phytophthora fragariae</name>
    <dbReference type="NCBI Taxonomy" id="53985"/>
    <lineage>
        <taxon>Eukaryota</taxon>
        <taxon>Sar</taxon>
        <taxon>Stramenopiles</taxon>
        <taxon>Oomycota</taxon>
        <taxon>Peronosporomycetes</taxon>
        <taxon>Peronosporales</taxon>
        <taxon>Peronosporaceae</taxon>
        <taxon>Phytophthora</taxon>
    </lineage>
</organism>
<feature type="domain" description="Protein kinase" evidence="1">
    <location>
        <begin position="1"/>
        <end position="133"/>
    </location>
</feature>